<feature type="non-terminal residue" evidence="2">
    <location>
        <position position="1"/>
    </location>
</feature>
<comment type="caution">
    <text evidence="2">The sequence shown here is derived from an EMBL/GenBank/DDBJ whole genome shotgun (WGS) entry which is preliminary data.</text>
</comment>
<protein>
    <submittedName>
        <fullName evidence="2">Uncharacterized protein</fullName>
    </submittedName>
</protein>
<evidence type="ECO:0000256" key="1">
    <source>
        <dbReference type="SAM" id="MobiDB-lite"/>
    </source>
</evidence>
<feature type="non-terminal residue" evidence="2">
    <location>
        <position position="244"/>
    </location>
</feature>
<name>X1TM23_9ZZZZ</name>
<proteinExistence type="predicted"/>
<dbReference type="AlphaFoldDB" id="X1TM23"/>
<feature type="region of interest" description="Disordered" evidence="1">
    <location>
        <begin position="147"/>
        <end position="168"/>
    </location>
</feature>
<reference evidence="2" key="1">
    <citation type="journal article" date="2014" name="Front. Microbiol.">
        <title>High frequency of phylogenetically diverse reductive dehalogenase-homologous genes in deep subseafloor sedimentary metagenomes.</title>
        <authorList>
            <person name="Kawai M."/>
            <person name="Futagami T."/>
            <person name="Toyoda A."/>
            <person name="Takaki Y."/>
            <person name="Nishi S."/>
            <person name="Hori S."/>
            <person name="Arai W."/>
            <person name="Tsubouchi T."/>
            <person name="Morono Y."/>
            <person name="Uchiyama I."/>
            <person name="Ito T."/>
            <person name="Fujiyama A."/>
            <person name="Inagaki F."/>
            <person name="Takami H."/>
        </authorList>
    </citation>
    <scope>NUCLEOTIDE SEQUENCE</scope>
    <source>
        <strain evidence="2">Expedition CK06-06</strain>
    </source>
</reference>
<evidence type="ECO:0000313" key="2">
    <source>
        <dbReference type="EMBL" id="GAJ06319.1"/>
    </source>
</evidence>
<gene>
    <name evidence="2" type="ORF">S12H4_50486</name>
</gene>
<organism evidence="2">
    <name type="scientific">marine sediment metagenome</name>
    <dbReference type="NCBI Taxonomy" id="412755"/>
    <lineage>
        <taxon>unclassified sequences</taxon>
        <taxon>metagenomes</taxon>
        <taxon>ecological metagenomes</taxon>
    </lineage>
</organism>
<dbReference type="EMBL" id="BARW01031798">
    <property type="protein sequence ID" value="GAJ06319.1"/>
    <property type="molecule type" value="Genomic_DNA"/>
</dbReference>
<accession>X1TM23</accession>
<feature type="region of interest" description="Disordered" evidence="1">
    <location>
        <begin position="212"/>
        <end position="244"/>
    </location>
</feature>
<sequence length="244" mass="26303">EALELKQLGLADKDDNGVWSLREGVTPQTLVTGELEETTGIGAAPGGKAPSPKAPPITRSQGVPLDQRGMFIQHMQQMGVSPKEAIPTIADIFFSGDIDSLRWLNQVLSKDAAGFVTPHQRRLMMSWWANTRRLEFDEEEYGFIEPGEGKGKKVAGKPGEVPKKPLDTGQGWRVGKDKVGDWVPLPGGPMTYQEASDAAERRALIASYGAAAPEGEGAEGAGEGELALARKGARRSETPMDYMM</sequence>